<dbReference type="Proteomes" id="UP001472866">
    <property type="component" value="Chromosome 11"/>
</dbReference>
<evidence type="ECO:0000256" key="1">
    <source>
        <dbReference type="SAM" id="MobiDB-lite"/>
    </source>
</evidence>
<dbReference type="EMBL" id="HBHM01002381">
    <property type="protein sequence ID" value="CAD9722605.1"/>
    <property type="molecule type" value="Transcribed_RNA"/>
</dbReference>
<evidence type="ECO:0000313" key="5">
    <source>
        <dbReference type="Proteomes" id="UP001472866"/>
    </source>
</evidence>
<organism evidence="3">
    <name type="scientific">Chloropicon roscoffensis</name>
    <dbReference type="NCBI Taxonomy" id="1461544"/>
    <lineage>
        <taxon>Eukaryota</taxon>
        <taxon>Viridiplantae</taxon>
        <taxon>Chlorophyta</taxon>
        <taxon>Chloropicophyceae</taxon>
        <taxon>Chloropicales</taxon>
        <taxon>Chloropicaceae</taxon>
        <taxon>Chloropicon</taxon>
    </lineage>
</organism>
<evidence type="ECO:0000256" key="2">
    <source>
        <dbReference type="SAM" id="Phobius"/>
    </source>
</evidence>
<feature type="region of interest" description="Disordered" evidence="1">
    <location>
        <begin position="23"/>
        <end position="63"/>
    </location>
</feature>
<keyword evidence="2" id="KW-0472">Membrane</keyword>
<keyword evidence="2" id="KW-1133">Transmembrane helix</keyword>
<name>A0A7S2T941_9CHLO</name>
<keyword evidence="2" id="KW-0812">Transmembrane</keyword>
<proteinExistence type="predicted"/>
<dbReference type="Pfam" id="PF11317">
    <property type="entry name" value="DUF3119"/>
    <property type="match status" value="1"/>
</dbReference>
<dbReference type="PANTHER" id="PTHR35550">
    <property type="match status" value="1"/>
</dbReference>
<dbReference type="EMBL" id="CP151511">
    <property type="protein sequence ID" value="WZN65105.1"/>
    <property type="molecule type" value="Genomic_DNA"/>
</dbReference>
<keyword evidence="5" id="KW-1185">Reference proteome</keyword>
<reference evidence="4 5" key="2">
    <citation type="submission" date="2024-03" db="EMBL/GenBank/DDBJ databases">
        <title>Complete genome sequence of the green alga Chloropicon roscoffensis RCC1871.</title>
        <authorList>
            <person name="Lemieux C."/>
            <person name="Pombert J.-F."/>
            <person name="Otis C."/>
            <person name="Turmel M."/>
        </authorList>
    </citation>
    <scope>NUCLEOTIDE SEQUENCE [LARGE SCALE GENOMIC DNA]</scope>
    <source>
        <strain evidence="4 5">RCC1871</strain>
    </source>
</reference>
<dbReference type="InterPro" id="IPR021467">
    <property type="entry name" value="DUF3119"/>
</dbReference>
<reference evidence="3" key="1">
    <citation type="submission" date="2021-01" db="EMBL/GenBank/DDBJ databases">
        <authorList>
            <person name="Corre E."/>
            <person name="Pelletier E."/>
            <person name="Niang G."/>
            <person name="Scheremetjew M."/>
            <person name="Finn R."/>
            <person name="Kale V."/>
            <person name="Holt S."/>
            <person name="Cochrane G."/>
            <person name="Meng A."/>
            <person name="Brown T."/>
            <person name="Cohen L."/>
        </authorList>
    </citation>
    <scope>NUCLEOTIDE SEQUENCE</scope>
    <source>
        <strain evidence="3">RCC2335</strain>
    </source>
</reference>
<feature type="transmembrane region" description="Helical" evidence="2">
    <location>
        <begin position="82"/>
        <end position="112"/>
    </location>
</feature>
<dbReference type="PANTHER" id="PTHR35550:SF2">
    <property type="entry name" value="OS05G0401200 PROTEIN"/>
    <property type="match status" value="1"/>
</dbReference>
<feature type="compositionally biased region" description="Basic and acidic residues" evidence="1">
    <location>
        <begin position="42"/>
        <end position="55"/>
    </location>
</feature>
<evidence type="ECO:0000313" key="3">
    <source>
        <dbReference type="EMBL" id="CAD9722605.1"/>
    </source>
</evidence>
<gene>
    <name evidence="3" type="ORF">CROS1312_LOCUS1869</name>
    <name evidence="4" type="ORF">HKI87_11g66620</name>
</gene>
<protein>
    <submittedName>
        <fullName evidence="4">DUF3119 domain-containing protein</fullName>
    </submittedName>
</protein>
<dbReference type="AlphaFoldDB" id="A0A7S2T941"/>
<evidence type="ECO:0000313" key="4">
    <source>
        <dbReference type="EMBL" id="WZN65105.1"/>
    </source>
</evidence>
<sequence>MATSSVPRVLRVLRASRSAARPAVTATASHAQSRGGAASVARRGDRRALRADSPRAGRLVPSATPDTKREVVIPEPSYNVPLALVGLSGLSAVGGNLTLTGLFGVLGFFLLFQAQRVRFVFTDEDLQVLIGDELEKSGENAFVGGENKWKYDTFVNWEFWWPGFPCLVYFKETQTKPEGQIHFFPIIMDGQQLYDVMVERCGNSQNSLPDN</sequence>
<accession>A0A7S2T941</accession>